<evidence type="ECO:0000256" key="7">
    <source>
        <dbReference type="ARBA" id="ARBA00022840"/>
    </source>
</evidence>
<gene>
    <name evidence="10" type="primary">malK_18</name>
    <name evidence="10" type="ORF">Mame_05190</name>
</gene>
<dbReference type="InterPro" id="IPR003439">
    <property type="entry name" value="ABC_transporter-like_ATP-bd"/>
</dbReference>
<dbReference type="CDD" id="cd03301">
    <property type="entry name" value="ABC_MalK_N"/>
    <property type="match status" value="1"/>
</dbReference>
<dbReference type="InterPro" id="IPR027417">
    <property type="entry name" value="P-loop_NTPase"/>
</dbReference>
<dbReference type="GO" id="GO:0005524">
    <property type="term" value="F:ATP binding"/>
    <property type="evidence" value="ECO:0007669"/>
    <property type="project" value="UniProtKB-KW"/>
</dbReference>
<evidence type="ECO:0000256" key="3">
    <source>
        <dbReference type="ARBA" id="ARBA00022448"/>
    </source>
</evidence>
<keyword evidence="10" id="KW-0614">Plasmid</keyword>
<dbReference type="Pfam" id="PF00005">
    <property type="entry name" value="ABC_tran"/>
    <property type="match status" value="1"/>
</dbReference>
<accession>A0A1U9Z9V3</accession>
<dbReference type="PANTHER" id="PTHR43875">
    <property type="entry name" value="MALTODEXTRIN IMPORT ATP-BINDING PROTEIN MSMX"/>
    <property type="match status" value="1"/>
</dbReference>
<dbReference type="PROSITE" id="PS00211">
    <property type="entry name" value="ABC_TRANSPORTER_1"/>
    <property type="match status" value="1"/>
</dbReference>
<sequence>MASIKLTGVRKNFGAVEVIKGVDIRIEDGEFAVFVGPSGCGKSTLLRMIAGLEDISGGTFELDGQVMNDISPEKRGIAMVFQSYALYPHMTVAENIGFSLDLKGTPREEIKRRVGEIAERLQLSPYLDRKPQALSGGQRQRVAIGRAIIKEPSVILFDEPLSNLDAALRVQMRAELQELHRSTKATIVYVTHDQVEAMTLADRIVVLKDGEVMQADHPITLYKQPANAFVGQFIGSPRMNLFPGKLESLSGGTARVATTSGWSFDVPASAGLAAGQTVNLGIRPEDLVLAEPGADAQIESRAILAERLGMETYLSFETGGEPAIARIQGDHRIATGTPVRLSADPACCHLFEPAGRALTSPDATASIA</sequence>
<dbReference type="Gene3D" id="2.40.50.140">
    <property type="entry name" value="Nucleic acid-binding proteins"/>
    <property type="match status" value="1"/>
</dbReference>
<geneLocation type="plasmid" evidence="11">
    <name>pmm170</name>
</geneLocation>
<dbReference type="Proteomes" id="UP000191135">
    <property type="component" value="Plasmid pMM170"/>
</dbReference>
<dbReference type="Gene3D" id="2.40.50.100">
    <property type="match status" value="1"/>
</dbReference>
<dbReference type="InterPro" id="IPR040582">
    <property type="entry name" value="OB_MalK-like"/>
</dbReference>
<dbReference type="PROSITE" id="PS50893">
    <property type="entry name" value="ABC_TRANSPORTER_2"/>
    <property type="match status" value="1"/>
</dbReference>
<dbReference type="AlphaFoldDB" id="A0A1U9Z9V3"/>
<dbReference type="EMBL" id="CP020333">
    <property type="protein sequence ID" value="AQZ54481.1"/>
    <property type="molecule type" value="Genomic_DNA"/>
</dbReference>
<evidence type="ECO:0000313" key="10">
    <source>
        <dbReference type="EMBL" id="AQZ54481.1"/>
    </source>
</evidence>
<evidence type="ECO:0000256" key="8">
    <source>
        <dbReference type="ARBA" id="ARBA00023136"/>
    </source>
</evidence>
<evidence type="ECO:0000256" key="2">
    <source>
        <dbReference type="ARBA" id="ARBA00005417"/>
    </source>
</evidence>
<feature type="domain" description="ABC transporter" evidence="9">
    <location>
        <begin position="4"/>
        <end position="234"/>
    </location>
</feature>
<comment type="subcellular location">
    <subcellularLocation>
        <location evidence="1">Cell inner membrane</location>
        <topology evidence="1">Peripheral membrane protein</topology>
    </subcellularLocation>
</comment>
<evidence type="ECO:0000256" key="1">
    <source>
        <dbReference type="ARBA" id="ARBA00004417"/>
    </source>
</evidence>
<proteinExistence type="inferred from homology"/>
<dbReference type="OrthoDB" id="7325173at2"/>
<keyword evidence="10" id="KW-0378">Hydrolase</keyword>
<dbReference type="InterPro" id="IPR012340">
    <property type="entry name" value="NA-bd_OB-fold"/>
</dbReference>
<dbReference type="eggNOG" id="COG3842">
    <property type="taxonomic scope" value="Bacteria"/>
</dbReference>
<keyword evidence="11" id="KW-1185">Reference proteome</keyword>
<keyword evidence="7 10" id="KW-0067">ATP-binding</keyword>
<dbReference type="InterPro" id="IPR015855">
    <property type="entry name" value="ABC_transpr_MalK-like"/>
</dbReference>
<dbReference type="InterPro" id="IPR008995">
    <property type="entry name" value="Mo/tungstate-bd_C_term_dom"/>
</dbReference>
<name>A0A1U9Z9V3_9HYPH</name>
<dbReference type="EC" id="3.6.3.19" evidence="10"/>
<keyword evidence="8" id="KW-0472">Membrane</keyword>
<dbReference type="InterPro" id="IPR047641">
    <property type="entry name" value="ABC_transpr_MalK/UgpC-like"/>
</dbReference>
<evidence type="ECO:0000256" key="6">
    <source>
        <dbReference type="ARBA" id="ARBA00022741"/>
    </source>
</evidence>
<dbReference type="SUPFAM" id="SSF50331">
    <property type="entry name" value="MOP-like"/>
    <property type="match status" value="1"/>
</dbReference>
<dbReference type="Pfam" id="PF17912">
    <property type="entry name" value="OB_MalK"/>
    <property type="match status" value="1"/>
</dbReference>
<protein>
    <submittedName>
        <fullName evidence="10">Maltose/maltodextrin import ATP-binding protein MalK</fullName>
        <ecNumber evidence="10">3.6.3.19</ecNumber>
    </submittedName>
</protein>
<dbReference type="SUPFAM" id="SSF52540">
    <property type="entry name" value="P-loop containing nucleoside triphosphate hydrolases"/>
    <property type="match status" value="1"/>
</dbReference>
<dbReference type="FunFam" id="3.40.50.300:FF:000042">
    <property type="entry name" value="Maltose/maltodextrin ABC transporter, ATP-binding protein"/>
    <property type="match status" value="1"/>
</dbReference>
<evidence type="ECO:0000256" key="4">
    <source>
        <dbReference type="ARBA" id="ARBA00022475"/>
    </source>
</evidence>
<dbReference type="NCBIfam" id="NF008653">
    <property type="entry name" value="PRK11650.1"/>
    <property type="match status" value="1"/>
</dbReference>
<dbReference type="InterPro" id="IPR003593">
    <property type="entry name" value="AAA+_ATPase"/>
</dbReference>
<dbReference type="GO" id="GO:1990060">
    <property type="term" value="C:maltose transport complex"/>
    <property type="evidence" value="ECO:0007669"/>
    <property type="project" value="TreeGrafter"/>
</dbReference>
<dbReference type="Gene3D" id="3.40.50.300">
    <property type="entry name" value="P-loop containing nucleotide triphosphate hydrolases"/>
    <property type="match status" value="1"/>
</dbReference>
<dbReference type="KEGG" id="mmed:Mame_05190"/>
<dbReference type="PANTHER" id="PTHR43875:SF3">
    <property type="entry name" value="MALTOSE_MALTODEXTRIN IMPORT ATP-BINDING PROTEIN MALK"/>
    <property type="match status" value="1"/>
</dbReference>
<dbReference type="GO" id="GO:0016887">
    <property type="term" value="F:ATP hydrolysis activity"/>
    <property type="evidence" value="ECO:0007669"/>
    <property type="project" value="InterPro"/>
</dbReference>
<evidence type="ECO:0000259" key="9">
    <source>
        <dbReference type="PROSITE" id="PS50893"/>
    </source>
</evidence>
<keyword evidence="6" id="KW-0547">Nucleotide-binding</keyword>
<dbReference type="GO" id="GO:0015423">
    <property type="term" value="F:ABC-type maltose transporter activity"/>
    <property type="evidence" value="ECO:0007669"/>
    <property type="project" value="TreeGrafter"/>
</dbReference>
<dbReference type="SMART" id="SM00382">
    <property type="entry name" value="AAA"/>
    <property type="match status" value="1"/>
</dbReference>
<dbReference type="RefSeq" id="WP_018067097.1">
    <property type="nucleotide sequence ID" value="NZ_AQWH01000033.1"/>
</dbReference>
<dbReference type="GO" id="GO:0055052">
    <property type="term" value="C:ATP-binding cassette (ABC) transporter complex, substrate-binding subunit-containing"/>
    <property type="evidence" value="ECO:0007669"/>
    <property type="project" value="TreeGrafter"/>
</dbReference>
<organism evidence="10 11">
    <name type="scientific">Martelella mediterranea DSM 17316</name>
    <dbReference type="NCBI Taxonomy" id="1122214"/>
    <lineage>
        <taxon>Bacteria</taxon>
        <taxon>Pseudomonadati</taxon>
        <taxon>Pseudomonadota</taxon>
        <taxon>Alphaproteobacteria</taxon>
        <taxon>Hyphomicrobiales</taxon>
        <taxon>Aurantimonadaceae</taxon>
        <taxon>Martelella</taxon>
    </lineage>
</organism>
<dbReference type="InterPro" id="IPR017871">
    <property type="entry name" value="ABC_transporter-like_CS"/>
</dbReference>
<reference evidence="10 11" key="1">
    <citation type="submission" date="2017-03" db="EMBL/GenBank/DDBJ databases">
        <title>Foreign affairs: Plasmid Transfer between Roseobacters and Rhizobia.</title>
        <authorList>
            <person name="Bartling P."/>
            <person name="Bunk B."/>
            <person name="Overmann J."/>
            <person name="Brinkmann H."/>
            <person name="Petersen J."/>
        </authorList>
    </citation>
    <scope>NUCLEOTIDE SEQUENCE [LARGE SCALE GENOMIC DNA]</scope>
    <source>
        <strain evidence="10 11">MACL11</strain>
        <plasmid evidence="11">Plasmid pmm170</plasmid>
    </source>
</reference>
<keyword evidence="3" id="KW-0813">Transport</keyword>
<comment type="similarity">
    <text evidence="2">Belongs to the ABC transporter superfamily.</text>
</comment>
<keyword evidence="4" id="KW-1003">Cell membrane</keyword>
<evidence type="ECO:0000256" key="5">
    <source>
        <dbReference type="ARBA" id="ARBA00022519"/>
    </source>
</evidence>
<evidence type="ECO:0000313" key="11">
    <source>
        <dbReference type="Proteomes" id="UP000191135"/>
    </source>
</evidence>
<keyword evidence="5" id="KW-0997">Cell inner membrane</keyword>